<evidence type="ECO:0000256" key="1">
    <source>
        <dbReference type="SAM" id="MobiDB-lite"/>
    </source>
</evidence>
<dbReference type="OrthoDB" id="1293114at2759"/>
<reference evidence="3" key="2">
    <citation type="submission" date="2015-10" db="EMBL/GenBank/DDBJ databases">
        <authorList>
            <person name="Gilbert D.G."/>
        </authorList>
    </citation>
    <scope>NUCLEOTIDE SEQUENCE</scope>
</reference>
<proteinExistence type="predicted"/>
<feature type="region of interest" description="Disordered" evidence="1">
    <location>
        <begin position="114"/>
        <end position="141"/>
    </location>
</feature>
<dbReference type="AlphaFoldDB" id="A0A0P4XT51"/>
<evidence type="ECO:0000259" key="2">
    <source>
        <dbReference type="SMART" id="SM00735"/>
    </source>
</evidence>
<keyword evidence="5" id="KW-1185">Reference proteome</keyword>
<evidence type="ECO:0000313" key="3">
    <source>
        <dbReference type="EMBL" id="JAI76137.1"/>
    </source>
</evidence>
<accession>A0A0P4XT51</accession>
<reference evidence="4 5" key="3">
    <citation type="submission" date="2016-03" db="EMBL/GenBank/DDBJ databases">
        <title>EvidentialGene: Evidence-directed Construction of Genes on Genomes.</title>
        <authorList>
            <person name="Gilbert D.G."/>
            <person name="Choi J.-H."/>
            <person name="Mockaitis K."/>
            <person name="Colbourne J."/>
            <person name="Pfrender M."/>
        </authorList>
    </citation>
    <scope>NUCLEOTIDE SEQUENCE [LARGE SCALE GENOMIC DNA]</scope>
    <source>
        <strain evidence="4 5">Xinb3</strain>
        <tissue evidence="4">Complete organism</tissue>
    </source>
</reference>
<feature type="region of interest" description="Disordered" evidence="1">
    <location>
        <begin position="295"/>
        <end position="316"/>
    </location>
</feature>
<organism evidence="3">
    <name type="scientific">Daphnia magna</name>
    <dbReference type="NCBI Taxonomy" id="35525"/>
    <lineage>
        <taxon>Eukaryota</taxon>
        <taxon>Metazoa</taxon>
        <taxon>Ecdysozoa</taxon>
        <taxon>Arthropoda</taxon>
        <taxon>Crustacea</taxon>
        <taxon>Branchiopoda</taxon>
        <taxon>Diplostraca</taxon>
        <taxon>Cladocera</taxon>
        <taxon>Anomopoda</taxon>
        <taxon>Daphniidae</taxon>
        <taxon>Daphnia</taxon>
    </lineage>
</organism>
<dbReference type="Pfam" id="PF15936">
    <property type="entry name" value="DUF4749"/>
    <property type="match status" value="1"/>
</dbReference>
<evidence type="ECO:0000313" key="4">
    <source>
        <dbReference type="EMBL" id="KZS04779.1"/>
    </source>
</evidence>
<feature type="region of interest" description="Disordered" evidence="1">
    <location>
        <begin position="330"/>
        <end position="356"/>
    </location>
</feature>
<evidence type="ECO:0000313" key="5">
    <source>
        <dbReference type="Proteomes" id="UP000076858"/>
    </source>
</evidence>
<protein>
    <submittedName>
        <fullName evidence="3">Pollen-specific leucine-rich repeat</fullName>
    </submittedName>
</protein>
<sequence length="356" mass="39191">MNGQGKKGPTRSRLPDQSCRVYKAANITVKSTNRSLTKMTTKTTTKPPFAVAKKRVTFVHNQYNSPLELYSADEIAQTLRRHASLLSNGAVGIDFCSLSPSVLKRSEVYKMLTEEQQEQQERRPWQLRNKKTSTSSDMKRVAWPPVGPHMAPEVPSANEHDNGTASVLQQNGAEEITQYYQNDTNRFSNQHQVSPGSKVAPPVPPKPGAREIANAQQSAEYDSDNTMAANGMPEAFASNELVGERLLIAKPAPPPGLILLKKHAPISQEPQAVFNSQPVFKRATPVRMLGDMVWPPKGAGGSSDNSTQSPGVVRRQPKNYQEFFSSNQLPANFPTYRAPPGTQHFGLEEGENTTPM</sequence>
<dbReference type="InterPro" id="IPR031847">
    <property type="entry name" value="PDLI1-4/Zasp-like_mid"/>
</dbReference>
<dbReference type="EMBL" id="GDIP01247264">
    <property type="protein sequence ID" value="JAI76137.1"/>
    <property type="molecule type" value="Transcribed_RNA"/>
</dbReference>
<dbReference type="SMART" id="SM00735">
    <property type="entry name" value="ZM"/>
    <property type="match status" value="1"/>
</dbReference>
<gene>
    <name evidence="4" type="ORF">APZ42_032144</name>
</gene>
<dbReference type="Proteomes" id="UP000076858">
    <property type="component" value="Unassembled WGS sequence"/>
</dbReference>
<dbReference type="EMBL" id="LRGB01003056">
    <property type="protein sequence ID" value="KZS04779.1"/>
    <property type="molecule type" value="Genomic_DNA"/>
</dbReference>
<reference evidence="3" key="1">
    <citation type="submission" date="2015-10" db="EMBL/GenBank/DDBJ databases">
        <title>Daphnia magna gene sets from two clonal populations assembled and annotated with EvidentialGene.</title>
        <authorList>
            <person name="Gilbert D."/>
            <person name="Podicheti R."/>
            <person name="Orsini L."/>
            <person name="Colbourne J."/>
            <person name="Pfrender M."/>
        </authorList>
    </citation>
    <scope>NUCLEOTIDE SEQUENCE</scope>
</reference>
<dbReference type="InterPro" id="IPR006643">
    <property type="entry name" value="Zasp-like_motif"/>
</dbReference>
<feature type="domain" description="Zasp-like motif" evidence="2">
    <location>
        <begin position="57"/>
        <end position="82"/>
    </location>
</feature>
<name>A0A0P4XT51_9CRUS</name>